<sequence length="160" mass="18199">LLAIGFALPFESTVASTTVVAPMVALSKENSIFLRILQAYEPKLRERMLEEGFPAEAVDEFFTKFLCPPYHKNQFNEMVQWAKKWEIKDHEKLEEINVDEIQKLQTGLADEFSSIFENLNIAAGKVSRISRAEIVHLEDINDLIGSGRALEGRVYNEDVP</sequence>
<evidence type="ECO:0000313" key="1">
    <source>
        <dbReference type="EMBL" id="GMT36632.1"/>
    </source>
</evidence>
<name>A0AAV5X018_9BILA</name>
<comment type="caution">
    <text evidence="1">The sequence shown here is derived from an EMBL/GenBank/DDBJ whole genome shotgun (WGS) entry which is preliminary data.</text>
</comment>
<organism evidence="1 2">
    <name type="scientific">Pristionchus fissidentatus</name>
    <dbReference type="NCBI Taxonomy" id="1538716"/>
    <lineage>
        <taxon>Eukaryota</taxon>
        <taxon>Metazoa</taxon>
        <taxon>Ecdysozoa</taxon>
        <taxon>Nematoda</taxon>
        <taxon>Chromadorea</taxon>
        <taxon>Rhabditida</taxon>
        <taxon>Rhabditina</taxon>
        <taxon>Diplogasteromorpha</taxon>
        <taxon>Diplogasteroidea</taxon>
        <taxon>Neodiplogasteridae</taxon>
        <taxon>Pristionchus</taxon>
    </lineage>
</organism>
<dbReference type="EMBL" id="BTSY01000007">
    <property type="protein sequence ID" value="GMT36632.1"/>
    <property type="molecule type" value="Genomic_DNA"/>
</dbReference>
<reference evidence="1" key="1">
    <citation type="submission" date="2023-10" db="EMBL/GenBank/DDBJ databases">
        <title>Genome assembly of Pristionchus species.</title>
        <authorList>
            <person name="Yoshida K."/>
            <person name="Sommer R.J."/>
        </authorList>
    </citation>
    <scope>NUCLEOTIDE SEQUENCE</scope>
    <source>
        <strain evidence="1">RS5133</strain>
    </source>
</reference>
<dbReference type="Proteomes" id="UP001432322">
    <property type="component" value="Unassembled WGS sequence"/>
</dbReference>
<evidence type="ECO:0000313" key="2">
    <source>
        <dbReference type="Proteomes" id="UP001432322"/>
    </source>
</evidence>
<evidence type="ECO:0008006" key="3">
    <source>
        <dbReference type="Google" id="ProtNLM"/>
    </source>
</evidence>
<protein>
    <recommendedName>
        <fullName evidence="3">SXP/RAL-2 family protein Ani s 5-like cation-binding domain-containing protein</fullName>
    </recommendedName>
</protein>
<proteinExistence type="predicted"/>
<feature type="non-terminal residue" evidence="1">
    <location>
        <position position="1"/>
    </location>
</feature>
<keyword evidence="2" id="KW-1185">Reference proteome</keyword>
<gene>
    <name evidence="1" type="ORF">PFISCL1PPCAC_27929</name>
</gene>
<accession>A0AAV5X018</accession>
<dbReference type="AlphaFoldDB" id="A0AAV5X018"/>